<sequence length="63" mass="6951">MVGGRAGRLEVEAAMATPRRSYRRSICSGPETCVCFPCPLEKLGEKWDRNSMPSTGCARKMNT</sequence>
<gene>
    <name evidence="1" type="ORF">E2C01_095926</name>
</gene>
<dbReference type="EMBL" id="VSRR010122975">
    <property type="protein sequence ID" value="MPD00453.1"/>
    <property type="molecule type" value="Genomic_DNA"/>
</dbReference>
<reference evidence="1 2" key="1">
    <citation type="submission" date="2019-05" db="EMBL/GenBank/DDBJ databases">
        <title>Another draft genome of Portunus trituberculatus and its Hox gene families provides insights of decapod evolution.</title>
        <authorList>
            <person name="Jeong J.-H."/>
            <person name="Song I."/>
            <person name="Kim S."/>
            <person name="Choi T."/>
            <person name="Kim D."/>
            <person name="Ryu S."/>
            <person name="Kim W."/>
        </authorList>
    </citation>
    <scope>NUCLEOTIDE SEQUENCE [LARGE SCALE GENOMIC DNA]</scope>
    <source>
        <tissue evidence="1">Muscle</tissue>
    </source>
</reference>
<protein>
    <submittedName>
        <fullName evidence="1">Uncharacterized protein</fullName>
    </submittedName>
</protein>
<dbReference type="AlphaFoldDB" id="A0A5B7JWM2"/>
<evidence type="ECO:0000313" key="2">
    <source>
        <dbReference type="Proteomes" id="UP000324222"/>
    </source>
</evidence>
<name>A0A5B7JWM2_PORTR</name>
<proteinExistence type="predicted"/>
<comment type="caution">
    <text evidence="1">The sequence shown here is derived from an EMBL/GenBank/DDBJ whole genome shotgun (WGS) entry which is preliminary data.</text>
</comment>
<organism evidence="1 2">
    <name type="scientific">Portunus trituberculatus</name>
    <name type="common">Swimming crab</name>
    <name type="synonym">Neptunus trituberculatus</name>
    <dbReference type="NCBI Taxonomy" id="210409"/>
    <lineage>
        <taxon>Eukaryota</taxon>
        <taxon>Metazoa</taxon>
        <taxon>Ecdysozoa</taxon>
        <taxon>Arthropoda</taxon>
        <taxon>Crustacea</taxon>
        <taxon>Multicrustacea</taxon>
        <taxon>Malacostraca</taxon>
        <taxon>Eumalacostraca</taxon>
        <taxon>Eucarida</taxon>
        <taxon>Decapoda</taxon>
        <taxon>Pleocyemata</taxon>
        <taxon>Brachyura</taxon>
        <taxon>Eubrachyura</taxon>
        <taxon>Portunoidea</taxon>
        <taxon>Portunidae</taxon>
        <taxon>Portuninae</taxon>
        <taxon>Portunus</taxon>
    </lineage>
</organism>
<evidence type="ECO:0000313" key="1">
    <source>
        <dbReference type="EMBL" id="MPD00453.1"/>
    </source>
</evidence>
<keyword evidence="2" id="KW-1185">Reference proteome</keyword>
<dbReference type="Proteomes" id="UP000324222">
    <property type="component" value="Unassembled WGS sequence"/>
</dbReference>
<accession>A0A5B7JWM2</accession>